<name>A0A9Q9AX99_9PEZI</name>
<gene>
    <name evidence="2" type="ORF">Slin15195_G070920</name>
</gene>
<sequence>MHATLVVIVAAIAGMCYAQEQKLDKSVARPRGMIRRNKEDNSSCTDFGITYDCPAPTECCISTGDPTETPFCCILF</sequence>
<evidence type="ECO:0000313" key="3">
    <source>
        <dbReference type="Proteomes" id="UP001056384"/>
    </source>
</evidence>
<proteinExistence type="predicted"/>
<evidence type="ECO:0000256" key="1">
    <source>
        <dbReference type="SAM" id="SignalP"/>
    </source>
</evidence>
<dbReference type="AlphaFoldDB" id="A0A9Q9AX99"/>
<dbReference type="EMBL" id="CP099422">
    <property type="protein sequence ID" value="USW53773.1"/>
    <property type="molecule type" value="Genomic_DNA"/>
</dbReference>
<keyword evidence="1" id="KW-0732">Signal</keyword>
<reference evidence="2" key="1">
    <citation type="submission" date="2022-06" db="EMBL/GenBank/DDBJ databases">
        <title>Complete genome sequences of two strains of the flax pathogen Septoria linicola.</title>
        <authorList>
            <person name="Lapalu N."/>
            <person name="Simon A."/>
            <person name="Demenou B."/>
            <person name="Paumier D."/>
            <person name="Guillot M.-P."/>
            <person name="Gout L."/>
            <person name="Valade R."/>
        </authorList>
    </citation>
    <scope>NUCLEOTIDE SEQUENCE</scope>
    <source>
        <strain evidence="2">SE15195</strain>
    </source>
</reference>
<feature type="signal peptide" evidence="1">
    <location>
        <begin position="1"/>
        <end position="18"/>
    </location>
</feature>
<organism evidence="2 3">
    <name type="scientific">Septoria linicola</name>
    <dbReference type="NCBI Taxonomy" id="215465"/>
    <lineage>
        <taxon>Eukaryota</taxon>
        <taxon>Fungi</taxon>
        <taxon>Dikarya</taxon>
        <taxon>Ascomycota</taxon>
        <taxon>Pezizomycotina</taxon>
        <taxon>Dothideomycetes</taxon>
        <taxon>Dothideomycetidae</taxon>
        <taxon>Mycosphaerellales</taxon>
        <taxon>Mycosphaerellaceae</taxon>
        <taxon>Septoria</taxon>
    </lineage>
</organism>
<dbReference type="Proteomes" id="UP001056384">
    <property type="component" value="Chromosome 5"/>
</dbReference>
<feature type="chain" id="PRO_5040228894" evidence="1">
    <location>
        <begin position="19"/>
        <end position="76"/>
    </location>
</feature>
<accession>A0A9Q9AX99</accession>
<evidence type="ECO:0000313" key="2">
    <source>
        <dbReference type="EMBL" id="USW53773.1"/>
    </source>
</evidence>
<keyword evidence="3" id="KW-1185">Reference proteome</keyword>
<protein>
    <submittedName>
        <fullName evidence="2">Uncharacterized protein</fullName>
    </submittedName>
</protein>